<protein>
    <recommendedName>
        <fullName evidence="5">DUF2993 domain-containing protein</fullName>
    </recommendedName>
</protein>
<keyword evidence="2" id="KW-0472">Membrane</keyword>
<proteinExistence type="predicted"/>
<name>A0A0G0DFC7_9BACT</name>
<dbReference type="EMBL" id="LBRE01000002">
    <property type="protein sequence ID" value="KKP92989.1"/>
    <property type="molecule type" value="Genomic_DNA"/>
</dbReference>
<keyword evidence="2" id="KW-1133">Transmembrane helix</keyword>
<organism evidence="3 4">
    <name type="scientific">candidate division WS6 bacterium GW2011_GWC1_36_11</name>
    <dbReference type="NCBI Taxonomy" id="1619090"/>
    <lineage>
        <taxon>Bacteria</taxon>
        <taxon>Candidatus Dojkabacteria</taxon>
    </lineage>
</organism>
<feature type="transmembrane region" description="Helical" evidence="2">
    <location>
        <begin position="31"/>
        <end position="53"/>
    </location>
</feature>
<evidence type="ECO:0000256" key="1">
    <source>
        <dbReference type="SAM" id="MobiDB-lite"/>
    </source>
</evidence>
<sequence length="237" mass="25988">MEEVTQQVDQQPEQSVVVQPQEQPKKKGHGCLIAFLIFLFLILGLSGAAYWGYKIITNGLVKQIDLKVAYTHQDFVDGMKQSGLTVEDPLQLCLDCTYPTFSDPQEIEVDVTNAQASAWVDYVNQNLSYGKLENTQIKFTNNKAEISTLFTFQGKTFPVYAFGNISKATSTSIAADIQDVKVGGLSLPSNIKGMVQNVLVNLANEKLGAMGETLDIEEIGLTNSGLHFKGLFPTKGE</sequence>
<dbReference type="Proteomes" id="UP000034140">
    <property type="component" value="Unassembled WGS sequence"/>
</dbReference>
<accession>A0A0G0DFC7</accession>
<comment type="caution">
    <text evidence="3">The sequence shown here is derived from an EMBL/GenBank/DDBJ whole genome shotgun (WGS) entry which is preliminary data.</text>
</comment>
<evidence type="ECO:0008006" key="5">
    <source>
        <dbReference type="Google" id="ProtNLM"/>
    </source>
</evidence>
<feature type="region of interest" description="Disordered" evidence="1">
    <location>
        <begin position="1"/>
        <end position="21"/>
    </location>
</feature>
<keyword evidence="2" id="KW-0812">Transmembrane</keyword>
<evidence type="ECO:0000256" key="2">
    <source>
        <dbReference type="SAM" id="Phobius"/>
    </source>
</evidence>
<dbReference type="AlphaFoldDB" id="A0A0G0DFC7"/>
<reference evidence="3 4" key="1">
    <citation type="journal article" date="2015" name="Nature">
        <title>rRNA introns, odd ribosomes, and small enigmatic genomes across a large radiation of phyla.</title>
        <authorList>
            <person name="Brown C.T."/>
            <person name="Hug L.A."/>
            <person name="Thomas B.C."/>
            <person name="Sharon I."/>
            <person name="Castelle C.J."/>
            <person name="Singh A."/>
            <person name="Wilkins M.J."/>
            <person name="Williams K.H."/>
            <person name="Banfield J.F."/>
        </authorList>
    </citation>
    <scope>NUCLEOTIDE SEQUENCE [LARGE SCALE GENOMIC DNA]</scope>
</reference>
<evidence type="ECO:0000313" key="3">
    <source>
        <dbReference type="EMBL" id="KKP92989.1"/>
    </source>
</evidence>
<gene>
    <name evidence="3" type="ORF">UR96_C0002G0018</name>
</gene>
<evidence type="ECO:0000313" key="4">
    <source>
        <dbReference type="Proteomes" id="UP000034140"/>
    </source>
</evidence>